<name>A0A0H2S688_9AGAM</name>
<dbReference type="EMBL" id="KQ085884">
    <property type="protein sequence ID" value="KLO19752.1"/>
    <property type="molecule type" value="Genomic_DNA"/>
</dbReference>
<evidence type="ECO:0000256" key="3">
    <source>
        <dbReference type="ARBA" id="ARBA00022512"/>
    </source>
</evidence>
<feature type="signal peptide" evidence="6">
    <location>
        <begin position="1"/>
        <end position="22"/>
    </location>
</feature>
<dbReference type="GO" id="GO:0005199">
    <property type="term" value="F:structural constituent of cell wall"/>
    <property type="evidence" value="ECO:0007669"/>
    <property type="project" value="InterPro"/>
</dbReference>
<evidence type="ECO:0000313" key="7">
    <source>
        <dbReference type="EMBL" id="KLO19752.1"/>
    </source>
</evidence>
<dbReference type="Pfam" id="PF01185">
    <property type="entry name" value="Hydrophobin"/>
    <property type="match status" value="1"/>
</dbReference>
<evidence type="ECO:0000256" key="2">
    <source>
        <dbReference type="ARBA" id="ARBA00010446"/>
    </source>
</evidence>
<reference evidence="7 8" key="1">
    <citation type="submission" date="2015-04" db="EMBL/GenBank/DDBJ databases">
        <title>Complete genome sequence of Schizopora paradoxa KUC8140, a cosmopolitan wood degrader in East Asia.</title>
        <authorList>
            <consortium name="DOE Joint Genome Institute"/>
            <person name="Min B."/>
            <person name="Park H."/>
            <person name="Jang Y."/>
            <person name="Kim J.-J."/>
            <person name="Kim K.H."/>
            <person name="Pangilinan J."/>
            <person name="Lipzen A."/>
            <person name="Riley R."/>
            <person name="Grigoriev I.V."/>
            <person name="Spatafora J.W."/>
            <person name="Choi I.-G."/>
        </authorList>
    </citation>
    <scope>NUCLEOTIDE SEQUENCE [LARGE SCALE GENOMIC DNA]</scope>
    <source>
        <strain evidence="7 8">KUC8140</strain>
    </source>
</reference>
<protein>
    <recommendedName>
        <fullName evidence="6">Hydrophobin</fullName>
    </recommendedName>
</protein>
<gene>
    <name evidence="7" type="ORF">SCHPADRAFT_934894</name>
</gene>
<evidence type="ECO:0000256" key="6">
    <source>
        <dbReference type="RuleBase" id="RU365009"/>
    </source>
</evidence>
<dbReference type="GO" id="GO:0009277">
    <property type="term" value="C:fungal-type cell wall"/>
    <property type="evidence" value="ECO:0007669"/>
    <property type="project" value="InterPro"/>
</dbReference>
<keyword evidence="4 6" id="KW-0964">Secreted</keyword>
<proteinExistence type="inferred from homology"/>
<dbReference type="InParanoid" id="A0A0H2S688"/>
<keyword evidence="5 6" id="KW-1015">Disulfide bond</keyword>
<dbReference type="CDD" id="cd23507">
    <property type="entry name" value="hydrophobin_I"/>
    <property type="match status" value="1"/>
</dbReference>
<dbReference type="InterPro" id="IPR001338">
    <property type="entry name" value="Class_I_Hydrophobin"/>
</dbReference>
<organism evidence="7 8">
    <name type="scientific">Schizopora paradoxa</name>
    <dbReference type="NCBI Taxonomy" id="27342"/>
    <lineage>
        <taxon>Eukaryota</taxon>
        <taxon>Fungi</taxon>
        <taxon>Dikarya</taxon>
        <taxon>Basidiomycota</taxon>
        <taxon>Agaricomycotina</taxon>
        <taxon>Agaricomycetes</taxon>
        <taxon>Hymenochaetales</taxon>
        <taxon>Schizoporaceae</taxon>
        <taxon>Schizopora</taxon>
    </lineage>
</organism>
<dbReference type="AlphaFoldDB" id="A0A0H2S688"/>
<dbReference type="SMART" id="SM00075">
    <property type="entry name" value="HYDRO"/>
    <property type="match status" value="1"/>
</dbReference>
<accession>A0A0H2S688</accession>
<dbReference type="STRING" id="27342.A0A0H2S688"/>
<evidence type="ECO:0000256" key="5">
    <source>
        <dbReference type="ARBA" id="ARBA00023157"/>
    </source>
</evidence>
<dbReference type="Proteomes" id="UP000053477">
    <property type="component" value="Unassembled WGS sequence"/>
</dbReference>
<sequence length="121" mass="12365">MKASLVLLKILSLFAIFAVALAVPSMTTTTTSSTPTPTPIQCDSGSQPECCQSVQLGSSGVVQTLLELLGVVLKNLNTEVGITCSPITTGSSDVCNASPVCCDDNSFNGIIAIGCTPINID</sequence>
<keyword evidence="6" id="KW-0732">Signal</keyword>
<dbReference type="OrthoDB" id="4225815at2759"/>
<feature type="chain" id="PRO_5013986589" description="Hydrophobin" evidence="6">
    <location>
        <begin position="23"/>
        <end position="121"/>
    </location>
</feature>
<comment type="similarity">
    <text evidence="2 6">Belongs to the fungal hydrophobin family.</text>
</comment>
<keyword evidence="8" id="KW-1185">Reference proteome</keyword>
<evidence type="ECO:0000256" key="1">
    <source>
        <dbReference type="ARBA" id="ARBA00004191"/>
    </source>
</evidence>
<evidence type="ECO:0000313" key="8">
    <source>
        <dbReference type="Proteomes" id="UP000053477"/>
    </source>
</evidence>
<evidence type="ECO:0000256" key="4">
    <source>
        <dbReference type="ARBA" id="ARBA00022525"/>
    </source>
</evidence>
<comment type="subcellular location">
    <subcellularLocation>
        <location evidence="1 6">Secreted</location>
        <location evidence="1 6">Cell wall</location>
    </subcellularLocation>
</comment>
<keyword evidence="3 6" id="KW-0134">Cell wall</keyword>